<evidence type="ECO:0000256" key="3">
    <source>
        <dbReference type="ARBA" id="ARBA00022833"/>
    </source>
</evidence>
<protein>
    <recommendedName>
        <fullName evidence="6">RING-type domain-containing protein</fullName>
    </recommendedName>
</protein>
<dbReference type="PANTHER" id="PTHR15710:SF243">
    <property type="entry name" value="E3 UBIQUITIN-PROTEIN LIGASE PRAJA-2 ISOFORM X1"/>
    <property type="match status" value="1"/>
</dbReference>
<keyword evidence="3" id="KW-0862">Zinc</keyword>
<dbReference type="Gene3D" id="3.30.40.10">
    <property type="entry name" value="Zinc/RING finger domain, C3HC4 (zinc finger)"/>
    <property type="match status" value="1"/>
</dbReference>
<dbReference type="InterPro" id="IPR001841">
    <property type="entry name" value="Znf_RING"/>
</dbReference>
<evidence type="ECO:0000256" key="5">
    <source>
        <dbReference type="SAM" id="SignalP"/>
    </source>
</evidence>
<keyword evidence="5" id="KW-0732">Signal</keyword>
<proteinExistence type="predicted"/>
<evidence type="ECO:0000256" key="2">
    <source>
        <dbReference type="ARBA" id="ARBA00022771"/>
    </source>
</evidence>
<evidence type="ECO:0000313" key="7">
    <source>
        <dbReference type="EMBL" id="KAK9718386.1"/>
    </source>
</evidence>
<gene>
    <name evidence="7" type="ORF">K7432_005559</name>
</gene>
<evidence type="ECO:0000313" key="8">
    <source>
        <dbReference type="Proteomes" id="UP001479436"/>
    </source>
</evidence>
<dbReference type="EMBL" id="JASJQH010007098">
    <property type="protein sequence ID" value="KAK9718386.1"/>
    <property type="molecule type" value="Genomic_DNA"/>
</dbReference>
<sequence>MPVLSASFAFSLIGAFLPISIYLLSDQEASDSSDDDAATFDVMLDSFFIGVPHPTRHQTQDRTNGFIPASQEAMNDLRTVPLAENSKHACCICLETLYSCTSAKPAKEMPCRHLFHQECIFSWLSVSNTCPLCRYGIDTDNKDYNESLHQRMVKDPRNSA</sequence>
<dbReference type="InterPro" id="IPR013083">
    <property type="entry name" value="Znf_RING/FYVE/PHD"/>
</dbReference>
<dbReference type="PROSITE" id="PS50089">
    <property type="entry name" value="ZF_RING_2"/>
    <property type="match status" value="1"/>
</dbReference>
<feature type="domain" description="RING-type" evidence="6">
    <location>
        <begin position="90"/>
        <end position="134"/>
    </location>
</feature>
<dbReference type="SUPFAM" id="SSF57850">
    <property type="entry name" value="RING/U-box"/>
    <property type="match status" value="1"/>
</dbReference>
<feature type="signal peptide" evidence="5">
    <location>
        <begin position="1"/>
        <end position="15"/>
    </location>
</feature>
<dbReference type="Pfam" id="PF13639">
    <property type="entry name" value="zf-RING_2"/>
    <property type="match status" value="1"/>
</dbReference>
<keyword evidence="2 4" id="KW-0863">Zinc-finger</keyword>
<reference evidence="7 8" key="1">
    <citation type="submission" date="2023-04" db="EMBL/GenBank/DDBJ databases">
        <title>Genome of Basidiobolus ranarum AG-B5.</title>
        <authorList>
            <person name="Stajich J.E."/>
            <person name="Carter-House D."/>
            <person name="Gryganskyi A."/>
        </authorList>
    </citation>
    <scope>NUCLEOTIDE SEQUENCE [LARGE SCALE GENOMIC DNA]</scope>
    <source>
        <strain evidence="7 8">AG-B5</strain>
    </source>
</reference>
<organism evidence="7 8">
    <name type="scientific">Basidiobolus ranarum</name>
    <dbReference type="NCBI Taxonomy" id="34480"/>
    <lineage>
        <taxon>Eukaryota</taxon>
        <taxon>Fungi</taxon>
        <taxon>Fungi incertae sedis</taxon>
        <taxon>Zoopagomycota</taxon>
        <taxon>Entomophthoromycotina</taxon>
        <taxon>Basidiobolomycetes</taxon>
        <taxon>Basidiobolales</taxon>
        <taxon>Basidiobolaceae</taxon>
        <taxon>Basidiobolus</taxon>
    </lineage>
</organism>
<evidence type="ECO:0000256" key="4">
    <source>
        <dbReference type="PROSITE-ProRule" id="PRU00175"/>
    </source>
</evidence>
<keyword evidence="8" id="KW-1185">Reference proteome</keyword>
<evidence type="ECO:0000259" key="6">
    <source>
        <dbReference type="PROSITE" id="PS50089"/>
    </source>
</evidence>
<dbReference type="PANTHER" id="PTHR15710">
    <property type="entry name" value="E3 UBIQUITIN-PROTEIN LIGASE PRAJA"/>
    <property type="match status" value="1"/>
</dbReference>
<keyword evidence="1" id="KW-0479">Metal-binding</keyword>
<evidence type="ECO:0000256" key="1">
    <source>
        <dbReference type="ARBA" id="ARBA00022723"/>
    </source>
</evidence>
<dbReference type="SMART" id="SM00184">
    <property type="entry name" value="RING"/>
    <property type="match status" value="1"/>
</dbReference>
<comment type="caution">
    <text evidence="7">The sequence shown here is derived from an EMBL/GenBank/DDBJ whole genome shotgun (WGS) entry which is preliminary data.</text>
</comment>
<feature type="chain" id="PRO_5045319432" description="RING-type domain-containing protein" evidence="5">
    <location>
        <begin position="16"/>
        <end position="160"/>
    </location>
</feature>
<accession>A0ABR2W336</accession>
<name>A0ABR2W336_9FUNG</name>
<dbReference type="Proteomes" id="UP001479436">
    <property type="component" value="Unassembled WGS sequence"/>
</dbReference>